<evidence type="ECO:0000259" key="3">
    <source>
        <dbReference type="Pfam" id="PF02525"/>
    </source>
</evidence>
<dbReference type="GO" id="GO:0005829">
    <property type="term" value="C:cytosol"/>
    <property type="evidence" value="ECO:0007669"/>
    <property type="project" value="TreeGrafter"/>
</dbReference>
<dbReference type="InterPro" id="IPR003680">
    <property type="entry name" value="Flavodoxin_fold"/>
</dbReference>
<dbReference type="EMBL" id="QEVW01000001">
    <property type="protein sequence ID" value="RAW19332.1"/>
    <property type="molecule type" value="Genomic_DNA"/>
</dbReference>
<evidence type="ECO:0000256" key="1">
    <source>
        <dbReference type="ARBA" id="ARBA00006252"/>
    </source>
</evidence>
<keyword evidence="2" id="KW-0560">Oxidoreductase</keyword>
<dbReference type="InterPro" id="IPR029039">
    <property type="entry name" value="Flavoprotein-like_sf"/>
</dbReference>
<name>A0A329R7G9_9BACL</name>
<dbReference type="NCBIfam" id="NF007280">
    <property type="entry name" value="PRK09739.1"/>
    <property type="match status" value="1"/>
</dbReference>
<dbReference type="RefSeq" id="WP_113051472.1">
    <property type="nucleotide sequence ID" value="NZ_QEVW01000001.1"/>
</dbReference>
<dbReference type="AlphaFoldDB" id="A0A329R7G9"/>
<gene>
    <name evidence="4" type="ORF">DC345_00685</name>
</gene>
<dbReference type="GO" id="GO:0003955">
    <property type="term" value="F:NAD(P)H dehydrogenase (quinone) activity"/>
    <property type="evidence" value="ECO:0007669"/>
    <property type="project" value="TreeGrafter"/>
</dbReference>
<dbReference type="Gene3D" id="3.40.50.360">
    <property type="match status" value="1"/>
</dbReference>
<feature type="domain" description="Flavodoxin-like fold" evidence="3">
    <location>
        <begin position="1"/>
        <end position="181"/>
    </location>
</feature>
<dbReference type="InterPro" id="IPR051545">
    <property type="entry name" value="NAD(P)H_dehydrogenase_qn"/>
</dbReference>
<evidence type="ECO:0000256" key="2">
    <source>
        <dbReference type="ARBA" id="ARBA00023002"/>
    </source>
</evidence>
<dbReference type="Pfam" id="PF02525">
    <property type="entry name" value="Flavodoxin_2"/>
    <property type="match status" value="1"/>
</dbReference>
<comment type="similarity">
    <text evidence="1">Belongs to the NAD(P)H dehydrogenase (quinone) family.</text>
</comment>
<proteinExistence type="inferred from homology"/>
<dbReference type="SUPFAM" id="SSF52218">
    <property type="entry name" value="Flavoproteins"/>
    <property type="match status" value="1"/>
</dbReference>
<sequence length="201" mass="23046">MNVLVVVSHSRKDSLTFQVTDHFVQGLAEAGHDFEILDLHGSGFDPVLQGIDEPDFTKEHQVFSPEIEAEIERLKKHDAVAFVFPLWWWHLPAMLKGYVDRVMNNGFAYGSNKLHHQQMLWITLAGVTEEQMQKRNYDESIKNLLNVGIANYCGVPRSSVEFLYETLDAKPEHYDALLKQAYQLGLNYGKDSTTQHEVRTI</sequence>
<dbReference type="PANTHER" id="PTHR10204:SF34">
    <property type="entry name" value="NAD(P)H DEHYDROGENASE [QUINONE] 1 ISOFORM 1"/>
    <property type="match status" value="1"/>
</dbReference>
<reference evidence="4 5" key="1">
    <citation type="submission" date="2018-04" db="EMBL/GenBank/DDBJ databases">
        <title>Paenibacillus taichungensis Genome sequencing and assembly.</title>
        <authorList>
            <person name="Xu J."/>
            <person name="Rensing C."/>
            <person name="Mazhar H.S."/>
        </authorList>
    </citation>
    <scope>NUCLEOTIDE SEQUENCE [LARGE SCALE GENOMIC DNA]</scope>
    <source>
        <strain evidence="4 5">NC1</strain>
    </source>
</reference>
<organism evidence="4 5">
    <name type="scientific">Paenibacillus taichungensis</name>
    <dbReference type="NCBI Taxonomy" id="484184"/>
    <lineage>
        <taxon>Bacteria</taxon>
        <taxon>Bacillati</taxon>
        <taxon>Bacillota</taxon>
        <taxon>Bacilli</taxon>
        <taxon>Bacillales</taxon>
        <taxon>Paenibacillaceae</taxon>
        <taxon>Paenibacillus</taxon>
    </lineage>
</organism>
<accession>A0A329R7G9</accession>
<comment type="caution">
    <text evidence="4">The sequence shown here is derived from an EMBL/GenBank/DDBJ whole genome shotgun (WGS) entry which is preliminary data.</text>
</comment>
<dbReference type="Proteomes" id="UP000250642">
    <property type="component" value="Unassembled WGS sequence"/>
</dbReference>
<protein>
    <submittedName>
        <fullName evidence="4">NAD(P)H oxidoreductase</fullName>
    </submittedName>
</protein>
<evidence type="ECO:0000313" key="4">
    <source>
        <dbReference type="EMBL" id="RAW19332.1"/>
    </source>
</evidence>
<dbReference type="PANTHER" id="PTHR10204">
    <property type="entry name" value="NAD P H OXIDOREDUCTASE-RELATED"/>
    <property type="match status" value="1"/>
</dbReference>
<evidence type="ECO:0000313" key="5">
    <source>
        <dbReference type="Proteomes" id="UP000250642"/>
    </source>
</evidence>